<dbReference type="Pfam" id="PF00046">
    <property type="entry name" value="Homeodomain"/>
    <property type="match status" value="1"/>
</dbReference>
<dbReference type="InterPro" id="IPR001965">
    <property type="entry name" value="Znf_PHD"/>
</dbReference>
<dbReference type="Proteomes" id="UP001415857">
    <property type="component" value="Unassembled WGS sequence"/>
</dbReference>
<feature type="compositionally biased region" description="Basic and acidic residues" evidence="14">
    <location>
        <begin position="806"/>
        <end position="818"/>
    </location>
</feature>
<accession>A0AAP0S311</accession>
<keyword evidence="6" id="KW-0805">Transcription regulation</keyword>
<reference evidence="17 18" key="1">
    <citation type="journal article" date="2024" name="Plant J.">
        <title>Genome sequences and population genomics reveal climatic adaptation and genomic divergence between two closely related sweetgum species.</title>
        <authorList>
            <person name="Xu W.Q."/>
            <person name="Ren C.Q."/>
            <person name="Zhang X.Y."/>
            <person name="Comes H.P."/>
            <person name="Liu X.H."/>
            <person name="Li Y.G."/>
            <person name="Kettle C.J."/>
            <person name="Jalonen R."/>
            <person name="Gaisberger H."/>
            <person name="Ma Y.Z."/>
            <person name="Qiu Y.X."/>
        </authorList>
    </citation>
    <scope>NUCLEOTIDE SEQUENCE [LARGE SCALE GENOMIC DNA]</scope>
    <source>
        <strain evidence="17">Hangzhou</strain>
    </source>
</reference>
<dbReference type="GO" id="GO:0003682">
    <property type="term" value="F:chromatin binding"/>
    <property type="evidence" value="ECO:0007669"/>
    <property type="project" value="TreeGrafter"/>
</dbReference>
<feature type="region of interest" description="Disordered" evidence="14">
    <location>
        <begin position="445"/>
        <end position="732"/>
    </location>
</feature>
<dbReference type="FunFam" id="3.30.40.10:FF:000270">
    <property type="entry name" value="pathogenesis-related homeodomain protein-like"/>
    <property type="match status" value="1"/>
</dbReference>
<dbReference type="InterPro" id="IPR011011">
    <property type="entry name" value="Znf_FYVE_PHD"/>
</dbReference>
<dbReference type="AlphaFoldDB" id="A0AAP0S311"/>
<evidence type="ECO:0000313" key="17">
    <source>
        <dbReference type="EMBL" id="KAK9286219.1"/>
    </source>
</evidence>
<feature type="domain" description="Homeobox" evidence="16">
    <location>
        <begin position="724"/>
        <end position="784"/>
    </location>
</feature>
<evidence type="ECO:0000256" key="13">
    <source>
        <dbReference type="RuleBase" id="RU000682"/>
    </source>
</evidence>
<feature type="compositionally biased region" description="Low complexity" evidence="14">
    <location>
        <begin position="711"/>
        <end position="721"/>
    </location>
</feature>
<dbReference type="PROSITE" id="PS50071">
    <property type="entry name" value="HOMEOBOX_2"/>
    <property type="match status" value="1"/>
</dbReference>
<feature type="compositionally biased region" description="Basic and acidic residues" evidence="14">
    <location>
        <begin position="828"/>
        <end position="837"/>
    </location>
</feature>
<evidence type="ECO:0000256" key="3">
    <source>
        <dbReference type="ARBA" id="ARBA00022723"/>
    </source>
</evidence>
<evidence type="ECO:0000256" key="12">
    <source>
        <dbReference type="PROSITE-ProRule" id="PRU00146"/>
    </source>
</evidence>
<dbReference type="InterPro" id="IPR009057">
    <property type="entry name" value="Homeodomain-like_sf"/>
</dbReference>
<keyword evidence="7 11" id="KW-0238">DNA-binding</keyword>
<evidence type="ECO:0000256" key="7">
    <source>
        <dbReference type="ARBA" id="ARBA00023125"/>
    </source>
</evidence>
<dbReference type="InterPro" id="IPR019787">
    <property type="entry name" value="Znf_PHD-finger"/>
</dbReference>
<feature type="compositionally biased region" description="Acidic residues" evidence="14">
    <location>
        <begin position="462"/>
        <end position="475"/>
    </location>
</feature>
<dbReference type="CDD" id="cd15504">
    <property type="entry name" value="PHD_PRHA_like"/>
    <property type="match status" value="1"/>
</dbReference>
<evidence type="ECO:0000259" key="16">
    <source>
        <dbReference type="PROSITE" id="PS50071"/>
    </source>
</evidence>
<evidence type="ECO:0000256" key="10">
    <source>
        <dbReference type="ARBA" id="ARBA00023242"/>
    </source>
</evidence>
<feature type="compositionally biased region" description="Polar residues" evidence="14">
    <location>
        <begin position="127"/>
        <end position="137"/>
    </location>
</feature>
<feature type="compositionally biased region" description="Basic and acidic residues" evidence="14">
    <location>
        <begin position="843"/>
        <end position="852"/>
    </location>
</feature>
<name>A0AAP0S311_LIQFO</name>
<feature type="compositionally biased region" description="Basic residues" evidence="14">
    <location>
        <begin position="895"/>
        <end position="904"/>
    </location>
</feature>
<dbReference type="GO" id="GO:0010557">
    <property type="term" value="P:positive regulation of macromolecule biosynthetic process"/>
    <property type="evidence" value="ECO:0007669"/>
    <property type="project" value="UniProtKB-ARBA"/>
</dbReference>
<dbReference type="GO" id="GO:0005634">
    <property type="term" value="C:nucleus"/>
    <property type="evidence" value="ECO:0007669"/>
    <property type="project" value="UniProtKB-SubCell"/>
</dbReference>
<dbReference type="Gene3D" id="3.30.40.10">
    <property type="entry name" value="Zinc/RING finger domain, C3HC4 (zinc finger)"/>
    <property type="match status" value="1"/>
</dbReference>
<dbReference type="PANTHER" id="PTHR12628">
    <property type="entry name" value="POLYCOMB-LIKE TRANSCRIPTION FACTOR"/>
    <property type="match status" value="1"/>
</dbReference>
<evidence type="ECO:0000256" key="5">
    <source>
        <dbReference type="ARBA" id="ARBA00022833"/>
    </source>
</evidence>
<dbReference type="InterPro" id="IPR013083">
    <property type="entry name" value="Znf_RING/FYVE/PHD"/>
</dbReference>
<dbReference type="SMART" id="SM00389">
    <property type="entry name" value="HOX"/>
    <property type="match status" value="1"/>
</dbReference>
<dbReference type="PROSITE" id="PS00027">
    <property type="entry name" value="HOMEOBOX_1"/>
    <property type="match status" value="1"/>
</dbReference>
<dbReference type="CDD" id="cd00086">
    <property type="entry name" value="homeodomain"/>
    <property type="match status" value="1"/>
</dbReference>
<evidence type="ECO:0000256" key="2">
    <source>
        <dbReference type="ARBA" id="ARBA00007427"/>
    </source>
</evidence>
<feature type="compositionally biased region" description="Polar residues" evidence="14">
    <location>
        <begin position="853"/>
        <end position="863"/>
    </location>
</feature>
<dbReference type="GO" id="GO:0045814">
    <property type="term" value="P:negative regulation of gene expression, epigenetic"/>
    <property type="evidence" value="ECO:0007669"/>
    <property type="project" value="TreeGrafter"/>
</dbReference>
<keyword evidence="18" id="KW-1185">Reference proteome</keyword>
<dbReference type="SUPFAM" id="SSF46689">
    <property type="entry name" value="Homeodomain-like"/>
    <property type="match status" value="1"/>
</dbReference>
<dbReference type="Pfam" id="PF00628">
    <property type="entry name" value="PHD"/>
    <property type="match status" value="1"/>
</dbReference>
<comment type="similarity">
    <text evidence="2">Belongs to the PHD-associated homeobox family.</text>
</comment>
<evidence type="ECO:0000256" key="6">
    <source>
        <dbReference type="ARBA" id="ARBA00023015"/>
    </source>
</evidence>
<dbReference type="EMBL" id="JBBPBK010000004">
    <property type="protein sequence ID" value="KAK9286219.1"/>
    <property type="molecule type" value="Genomic_DNA"/>
</dbReference>
<evidence type="ECO:0000313" key="18">
    <source>
        <dbReference type="Proteomes" id="UP001415857"/>
    </source>
</evidence>
<evidence type="ECO:0000256" key="4">
    <source>
        <dbReference type="ARBA" id="ARBA00022771"/>
    </source>
</evidence>
<dbReference type="InterPro" id="IPR017970">
    <property type="entry name" value="Homeobox_CS"/>
</dbReference>
<dbReference type="GO" id="GO:0008270">
    <property type="term" value="F:zinc ion binding"/>
    <property type="evidence" value="ECO:0007669"/>
    <property type="project" value="UniProtKB-KW"/>
</dbReference>
<dbReference type="PROSITE" id="PS50016">
    <property type="entry name" value="ZF_PHD_2"/>
    <property type="match status" value="1"/>
</dbReference>
<keyword evidence="10 11" id="KW-0539">Nucleus</keyword>
<feature type="region of interest" description="Disordered" evidence="14">
    <location>
        <begin position="1"/>
        <end position="261"/>
    </location>
</feature>
<dbReference type="SMART" id="SM00249">
    <property type="entry name" value="PHD"/>
    <property type="match status" value="1"/>
</dbReference>
<keyword evidence="9" id="KW-0804">Transcription</keyword>
<feature type="region of interest" description="Disordered" evidence="14">
    <location>
        <begin position="779"/>
        <end position="904"/>
    </location>
</feature>
<evidence type="ECO:0000256" key="1">
    <source>
        <dbReference type="ARBA" id="ARBA00004123"/>
    </source>
</evidence>
<feature type="domain" description="PHD-type" evidence="15">
    <location>
        <begin position="358"/>
        <end position="415"/>
    </location>
</feature>
<feature type="compositionally biased region" description="Polar residues" evidence="14">
    <location>
        <begin position="698"/>
        <end position="710"/>
    </location>
</feature>
<dbReference type="PROSITE" id="PS01359">
    <property type="entry name" value="ZF_PHD_1"/>
    <property type="match status" value="1"/>
</dbReference>
<comment type="subcellular location">
    <subcellularLocation>
        <location evidence="1 11 13">Nucleus</location>
    </subcellularLocation>
</comment>
<dbReference type="SUPFAM" id="SSF57903">
    <property type="entry name" value="FYVE/PHD zinc finger"/>
    <property type="match status" value="1"/>
</dbReference>
<dbReference type="GO" id="GO:0043565">
    <property type="term" value="F:sequence-specific DNA binding"/>
    <property type="evidence" value="ECO:0007669"/>
    <property type="project" value="UniProtKB-ARBA"/>
</dbReference>
<feature type="DNA-binding region" description="Homeobox" evidence="11">
    <location>
        <begin position="726"/>
        <end position="785"/>
    </location>
</feature>
<evidence type="ECO:0000256" key="14">
    <source>
        <dbReference type="SAM" id="MobiDB-lite"/>
    </source>
</evidence>
<feature type="compositionally biased region" description="Basic and acidic residues" evidence="14">
    <location>
        <begin position="27"/>
        <end position="57"/>
    </location>
</feature>
<evidence type="ECO:0000259" key="15">
    <source>
        <dbReference type="PROSITE" id="PS50016"/>
    </source>
</evidence>
<sequence>MSEAEHMNVSPAQMNSQTKKIASPKETTLEQTHEFGSESVHNEPSEQKHHMSSEKVQNEPAEISTAVSNCMVIEQLGPHPDDVTKNSLFEHMGPPPEDATNNSHFKGSPPEDAIEKSRNGELGSRSGDVTKNSNNEELSLPPEDATKNSSTEQLGPPPECVTQNSGIEQSGMPPKDAAKNSSVDQFELQYKDENKNTSRLGYRDKRNSAKLSNRKNKLKSLAGSDRVLRSRSQEKPKTPEPSNNMVNVSAGEGKKRRKKKRVKKILADEYSKIRKHLRYFLNRIGYERSLIDAYSGEGWKGQSLEKLKPEKELQRATSEIFRRKLKIRDLFQRLDSLCAEGRFPESLFDSDGQICSEDIFCAKCGLKELSADNDIILCDGACDRGFHQFCLEPPLLKEEIPPGDEGWLCPGCDCKVDCIDLLNESQGTRLSISDSWEKVFPEEAATAAGGNMPDENFGFPSDDSEDNDYDPEGPEVDGKVQEDESSSDESDFTSASEDLEVPPNDDHLSGLPSDDSEDDDYDPNAPDLEEQVKQESSSSDFTSDSEDFGAAFDENRFSDKDEGPVSSSLDNINPLRGSDGQRSRLGGKKKQSLNDELLSISESDPGLVDSTPVSGKRHVERLDYKKLYDETYGNGSSDSSDDEDWTDTVATTKRKNGKAAPLSPSGNSPIAKNGKNIKDAAHNLKVSEHTPKRRTRQKLNSGVANSSPAKSYQSSSEPGSSGRKATSSTYRRLGEAITQRLYQSFKENQYPDRATKENMAEELGITINQVSKWFENARWSSRHSTSMEARAAKGASKMDIPSPQKNELDPKSEIKARDAACNGVGNKESPKAGEAVKECCSGDVREERKVANEESSGQKSTTLKSRKREKKFSEEISKPPADLPIAHEGQTRSRIQTRNRKSVS</sequence>
<dbReference type="InterPro" id="IPR045876">
    <property type="entry name" value="PRHA-like_PHD-finger"/>
</dbReference>
<keyword evidence="5" id="KW-0862">Zinc</keyword>
<organism evidence="17 18">
    <name type="scientific">Liquidambar formosana</name>
    <name type="common">Formosan gum</name>
    <dbReference type="NCBI Taxonomy" id="63359"/>
    <lineage>
        <taxon>Eukaryota</taxon>
        <taxon>Viridiplantae</taxon>
        <taxon>Streptophyta</taxon>
        <taxon>Embryophyta</taxon>
        <taxon>Tracheophyta</taxon>
        <taxon>Spermatophyta</taxon>
        <taxon>Magnoliopsida</taxon>
        <taxon>eudicotyledons</taxon>
        <taxon>Gunneridae</taxon>
        <taxon>Pentapetalae</taxon>
        <taxon>Saxifragales</taxon>
        <taxon>Altingiaceae</taxon>
        <taxon>Liquidambar</taxon>
    </lineage>
</organism>
<keyword evidence="4 12" id="KW-0863">Zinc-finger</keyword>
<dbReference type="Gene3D" id="1.10.10.60">
    <property type="entry name" value="Homeodomain-like"/>
    <property type="match status" value="1"/>
</dbReference>
<feature type="compositionally biased region" description="Polar residues" evidence="14">
    <location>
        <begin position="10"/>
        <end position="26"/>
    </location>
</feature>
<feature type="compositionally biased region" description="Basic and acidic residues" evidence="14">
    <location>
        <begin position="620"/>
        <end position="629"/>
    </location>
</feature>
<dbReference type="PANTHER" id="PTHR12628:SF13">
    <property type="entry name" value="HOMEOBOX PROTEIN HAT3.1"/>
    <property type="match status" value="1"/>
</dbReference>
<feature type="compositionally biased region" description="Basic and acidic residues" evidence="14">
    <location>
        <begin position="553"/>
        <end position="563"/>
    </location>
</feature>
<evidence type="ECO:0000256" key="8">
    <source>
        <dbReference type="ARBA" id="ARBA00023155"/>
    </source>
</evidence>
<dbReference type="GO" id="GO:0000981">
    <property type="term" value="F:DNA-binding transcription factor activity, RNA polymerase II-specific"/>
    <property type="evidence" value="ECO:0007669"/>
    <property type="project" value="InterPro"/>
</dbReference>
<protein>
    <submittedName>
        <fullName evidence="17">Uncharacterized protein</fullName>
    </submittedName>
</protein>
<evidence type="ECO:0000256" key="9">
    <source>
        <dbReference type="ARBA" id="ARBA00023163"/>
    </source>
</evidence>
<evidence type="ECO:0000256" key="11">
    <source>
        <dbReference type="PROSITE-ProRule" id="PRU00108"/>
    </source>
</evidence>
<proteinExistence type="inferred from homology"/>
<feature type="compositionally biased region" description="Basic and acidic residues" evidence="14">
    <location>
        <begin position="189"/>
        <end position="207"/>
    </location>
</feature>
<feature type="compositionally biased region" description="Basic and acidic residues" evidence="14">
    <location>
        <begin position="676"/>
        <end position="690"/>
    </location>
</feature>
<keyword evidence="3" id="KW-0479">Metal-binding</keyword>
<comment type="caution">
    <text evidence="17">The sequence shown here is derived from an EMBL/GenBank/DDBJ whole genome shotgun (WGS) entry which is preliminary data.</text>
</comment>
<gene>
    <name evidence="17" type="ORF">L1049_014604</name>
</gene>
<feature type="compositionally biased region" description="Basic and acidic residues" evidence="14">
    <location>
        <begin position="226"/>
        <end position="238"/>
    </location>
</feature>
<dbReference type="InterPro" id="IPR019786">
    <property type="entry name" value="Zinc_finger_PHD-type_CS"/>
</dbReference>
<dbReference type="InterPro" id="IPR001356">
    <property type="entry name" value="HD"/>
</dbReference>
<keyword evidence="8 11" id="KW-0371">Homeobox</keyword>